<organism evidence="19 20">
    <name type="scientific">Strongylocentrotus purpuratus</name>
    <name type="common">Purple sea urchin</name>
    <dbReference type="NCBI Taxonomy" id="7668"/>
    <lineage>
        <taxon>Eukaryota</taxon>
        <taxon>Metazoa</taxon>
        <taxon>Echinodermata</taxon>
        <taxon>Eleutherozoa</taxon>
        <taxon>Echinozoa</taxon>
        <taxon>Echinoidea</taxon>
        <taxon>Euechinoidea</taxon>
        <taxon>Echinacea</taxon>
        <taxon>Camarodonta</taxon>
        <taxon>Echinidea</taxon>
        <taxon>Strongylocentrotidae</taxon>
        <taxon>Strongylocentrotus</taxon>
    </lineage>
</organism>
<dbReference type="PANTHER" id="PTHR10877">
    <property type="entry name" value="POLYCYSTIN FAMILY MEMBER"/>
    <property type="match status" value="1"/>
</dbReference>
<feature type="transmembrane region" description="Helical" evidence="12">
    <location>
        <begin position="2555"/>
        <end position="2577"/>
    </location>
</feature>
<dbReference type="InterPro" id="IPR051223">
    <property type="entry name" value="Polycystin"/>
</dbReference>
<evidence type="ECO:0000256" key="4">
    <source>
        <dbReference type="ARBA" id="ARBA00022729"/>
    </source>
</evidence>
<evidence type="ECO:0000256" key="6">
    <source>
        <dbReference type="ARBA" id="ARBA00023136"/>
    </source>
</evidence>
<feature type="region of interest" description="Disordered" evidence="11">
    <location>
        <begin position="1134"/>
        <end position="1157"/>
    </location>
</feature>
<feature type="transmembrane region" description="Helical" evidence="12">
    <location>
        <begin position="1693"/>
        <end position="1714"/>
    </location>
</feature>
<reference evidence="19" key="2">
    <citation type="submission" date="2021-01" db="UniProtKB">
        <authorList>
            <consortium name="EnsemblMetazoa"/>
        </authorList>
    </citation>
    <scope>IDENTIFICATION</scope>
</reference>
<dbReference type="GO" id="GO:0030246">
    <property type="term" value="F:carbohydrate binding"/>
    <property type="evidence" value="ECO:0007669"/>
    <property type="project" value="InterPro"/>
</dbReference>
<feature type="transmembrane region" description="Helical" evidence="12">
    <location>
        <begin position="2041"/>
        <end position="2064"/>
    </location>
</feature>
<dbReference type="InterPro" id="IPR046791">
    <property type="entry name" value="Polycystin_dom"/>
</dbReference>
<feature type="transmembrane region" description="Helical" evidence="12">
    <location>
        <begin position="1734"/>
        <end position="1755"/>
    </location>
</feature>
<dbReference type="SUPFAM" id="SSF56436">
    <property type="entry name" value="C-type lectin-like"/>
    <property type="match status" value="1"/>
</dbReference>
<dbReference type="InterPro" id="IPR046338">
    <property type="entry name" value="GAIN_dom_sf"/>
</dbReference>
<dbReference type="InterPro" id="IPR000922">
    <property type="entry name" value="Lectin_gal-bd_dom"/>
</dbReference>
<evidence type="ECO:0000259" key="14">
    <source>
        <dbReference type="PROSITE" id="PS50041"/>
    </source>
</evidence>
<name>A0A7M7PTY6_STRPU</name>
<dbReference type="PROSITE" id="PS50221">
    <property type="entry name" value="GAIN_B"/>
    <property type="match status" value="1"/>
</dbReference>
<dbReference type="Pfam" id="PF02010">
    <property type="entry name" value="REJ"/>
    <property type="match status" value="1"/>
</dbReference>
<dbReference type="InterPro" id="IPR057244">
    <property type="entry name" value="GAIN_B"/>
</dbReference>
<evidence type="ECO:0000313" key="19">
    <source>
        <dbReference type="EnsemblMetazoa" id="XP_030855721"/>
    </source>
</evidence>
<accession>A0A7M7PTY6</accession>
<dbReference type="CTD" id="373507"/>
<feature type="transmembrane region" description="Helical" evidence="12">
    <location>
        <begin position="2617"/>
        <end position="2638"/>
    </location>
</feature>
<dbReference type="FunCoup" id="A0A7M7PTY6">
    <property type="interactions" value="781"/>
</dbReference>
<dbReference type="CDD" id="cd01752">
    <property type="entry name" value="PLAT_polycystin"/>
    <property type="match status" value="1"/>
</dbReference>
<dbReference type="InterPro" id="IPR003915">
    <property type="entry name" value="PKD_2"/>
</dbReference>
<feature type="transmembrane region" description="Helical" evidence="12">
    <location>
        <begin position="2427"/>
        <end position="2445"/>
    </location>
</feature>
<evidence type="ECO:0000256" key="1">
    <source>
        <dbReference type="ARBA" id="ARBA00004141"/>
    </source>
</evidence>
<feature type="transmembrane region" description="Helical" evidence="12">
    <location>
        <begin position="2166"/>
        <end position="2184"/>
    </location>
</feature>
<dbReference type="Gene3D" id="2.60.120.740">
    <property type="match status" value="1"/>
</dbReference>
<evidence type="ECO:0000256" key="9">
    <source>
        <dbReference type="PIRSR" id="PIRSR603915-2"/>
    </source>
</evidence>
<evidence type="ECO:0000313" key="20">
    <source>
        <dbReference type="Proteomes" id="UP000007110"/>
    </source>
</evidence>
<dbReference type="PROSITE" id="PS50095">
    <property type="entry name" value="PLAT"/>
    <property type="match status" value="1"/>
</dbReference>
<protein>
    <recommendedName>
        <fullName evidence="21">Polycystic kidney disease protein 1-like 2</fullName>
    </recommendedName>
</protein>
<dbReference type="InterPro" id="IPR016187">
    <property type="entry name" value="CTDL_fold"/>
</dbReference>
<dbReference type="OMA" id="MIVQGKL"/>
<keyword evidence="5 12" id="KW-1133">Transmembrane helix</keyword>
<evidence type="ECO:0000259" key="15">
    <source>
        <dbReference type="PROSITE" id="PS50095"/>
    </source>
</evidence>
<evidence type="ECO:0000259" key="18">
    <source>
        <dbReference type="PROSITE" id="PS51111"/>
    </source>
</evidence>
<dbReference type="InterPro" id="IPR001024">
    <property type="entry name" value="PLAT/LH2_dom"/>
</dbReference>
<feature type="domain" description="GAIN-B" evidence="16">
    <location>
        <begin position="1339"/>
        <end position="1470"/>
    </location>
</feature>
<feature type="domain" description="SUEL-type lectin" evidence="17">
    <location>
        <begin position="34"/>
        <end position="117"/>
    </location>
</feature>
<dbReference type="GO" id="GO:0005262">
    <property type="term" value="F:calcium channel activity"/>
    <property type="evidence" value="ECO:0000318"/>
    <property type="project" value="GO_Central"/>
</dbReference>
<dbReference type="GO" id="GO:0005509">
    <property type="term" value="F:calcium ion binding"/>
    <property type="evidence" value="ECO:0007669"/>
    <property type="project" value="InterPro"/>
</dbReference>
<dbReference type="GeneID" id="373507"/>
<evidence type="ECO:0000259" key="17">
    <source>
        <dbReference type="PROSITE" id="PS50228"/>
    </source>
</evidence>
<evidence type="ECO:0000256" key="8">
    <source>
        <dbReference type="ARBA" id="ARBA00023180"/>
    </source>
</evidence>
<feature type="chain" id="PRO_5029648932" description="Polycystic kidney disease protein 1-like 2" evidence="13">
    <location>
        <begin position="32"/>
        <end position="2681"/>
    </location>
</feature>
<reference evidence="20" key="1">
    <citation type="submission" date="2015-02" db="EMBL/GenBank/DDBJ databases">
        <title>Genome sequencing for Strongylocentrotus purpuratus.</title>
        <authorList>
            <person name="Murali S."/>
            <person name="Liu Y."/>
            <person name="Vee V."/>
            <person name="English A."/>
            <person name="Wang M."/>
            <person name="Skinner E."/>
            <person name="Han Y."/>
            <person name="Muzny D.M."/>
            <person name="Worley K.C."/>
            <person name="Gibbs R.A."/>
        </authorList>
    </citation>
    <scope>NUCLEOTIDE SEQUENCE</scope>
</reference>
<comment type="similarity">
    <text evidence="2">Belongs to the polycystin family.</text>
</comment>
<keyword evidence="8" id="KW-0325">Glycoprotein</keyword>
<feature type="compositionally biased region" description="Polar residues" evidence="11">
    <location>
        <begin position="1803"/>
        <end position="1814"/>
    </location>
</feature>
<keyword evidence="4 13" id="KW-0732">Signal</keyword>
<comment type="subcellular location">
    <subcellularLocation>
        <location evidence="1">Membrane</location>
        <topology evidence="1">Multi-pass membrane protein</topology>
    </subcellularLocation>
</comment>
<dbReference type="GO" id="GO:0050982">
    <property type="term" value="P:detection of mechanical stimulus"/>
    <property type="evidence" value="ECO:0000318"/>
    <property type="project" value="GO_Central"/>
</dbReference>
<keyword evidence="7" id="KW-1015">Disulfide bond</keyword>
<keyword evidence="6 12" id="KW-0472">Membrane</keyword>
<dbReference type="Pfam" id="PF08016">
    <property type="entry name" value="PKD_channel"/>
    <property type="match status" value="1"/>
</dbReference>
<dbReference type="PROSITE" id="PS50228">
    <property type="entry name" value="SUEL_LECTIN"/>
    <property type="match status" value="1"/>
</dbReference>
<dbReference type="SMART" id="SM00034">
    <property type="entry name" value="CLECT"/>
    <property type="match status" value="1"/>
</dbReference>
<dbReference type="InterPro" id="IPR016186">
    <property type="entry name" value="C-type_lectin-like/link_sf"/>
</dbReference>
<evidence type="ECO:0000256" key="7">
    <source>
        <dbReference type="ARBA" id="ARBA00023157"/>
    </source>
</evidence>
<feature type="region of interest" description="Disordered" evidence="11">
    <location>
        <begin position="1909"/>
        <end position="1936"/>
    </location>
</feature>
<feature type="transmembrane region" description="Helical" evidence="12">
    <location>
        <begin position="2076"/>
        <end position="2107"/>
    </location>
</feature>
<dbReference type="InParanoid" id="A0A7M7PTY6"/>
<evidence type="ECO:0000256" key="3">
    <source>
        <dbReference type="ARBA" id="ARBA00022692"/>
    </source>
</evidence>
<feature type="domain" description="C-type lectin" evidence="14">
    <location>
        <begin position="128"/>
        <end position="241"/>
    </location>
</feature>
<feature type="disulfide bond" evidence="9">
    <location>
        <begin position="2266"/>
        <end position="2279"/>
    </location>
</feature>
<dbReference type="PRINTS" id="PR01433">
    <property type="entry name" value="POLYCYSTIN2"/>
</dbReference>
<dbReference type="SMART" id="SM00308">
    <property type="entry name" value="LH2"/>
    <property type="match status" value="1"/>
</dbReference>
<evidence type="ECO:0000256" key="2">
    <source>
        <dbReference type="ARBA" id="ARBA00007200"/>
    </source>
</evidence>
<dbReference type="InterPro" id="IPR001304">
    <property type="entry name" value="C-type_lectin-like"/>
</dbReference>
<dbReference type="PROSITE" id="PS51111">
    <property type="entry name" value="REJ"/>
    <property type="match status" value="1"/>
</dbReference>
<dbReference type="Pfam" id="PF01477">
    <property type="entry name" value="PLAT"/>
    <property type="match status" value="1"/>
</dbReference>
<dbReference type="Gene3D" id="2.60.60.20">
    <property type="entry name" value="PLAT/LH2 domain"/>
    <property type="match status" value="1"/>
</dbReference>
<dbReference type="InterPro" id="IPR042060">
    <property type="entry name" value="PLAT_polycystin1"/>
</dbReference>
<dbReference type="Proteomes" id="UP000007110">
    <property type="component" value="Unassembled WGS sequence"/>
</dbReference>
<dbReference type="PANTHER" id="PTHR10877:SF194">
    <property type="entry name" value="LOCATION OF VULVA DEFECTIVE 1"/>
    <property type="match status" value="1"/>
</dbReference>
<dbReference type="InterPro" id="IPR000203">
    <property type="entry name" value="GPS"/>
</dbReference>
<evidence type="ECO:0000256" key="11">
    <source>
        <dbReference type="SAM" id="MobiDB-lite"/>
    </source>
</evidence>
<dbReference type="InterPro" id="IPR036392">
    <property type="entry name" value="PLAT/LH2_dom_sf"/>
</dbReference>
<dbReference type="EnsemblMetazoa" id="XM_030999861">
    <property type="protein sequence ID" value="XP_030855721"/>
    <property type="gene ID" value="GeneID_373507"/>
</dbReference>
<evidence type="ECO:0000259" key="16">
    <source>
        <dbReference type="PROSITE" id="PS50221"/>
    </source>
</evidence>
<feature type="transmembrane region" description="Helical" evidence="12">
    <location>
        <begin position="1486"/>
        <end position="1505"/>
    </location>
</feature>
<keyword evidence="20" id="KW-1185">Reference proteome</keyword>
<feature type="domain" description="PLAT" evidence="15">
    <location>
        <begin position="1530"/>
        <end position="1647"/>
    </location>
</feature>
<dbReference type="Pfam" id="PF02140">
    <property type="entry name" value="SUEL_Lectin"/>
    <property type="match status" value="1"/>
</dbReference>
<feature type="domain" description="REJ" evidence="18">
    <location>
        <begin position="518"/>
        <end position="1246"/>
    </location>
</feature>
<evidence type="ECO:0000256" key="13">
    <source>
        <dbReference type="SAM" id="SignalP"/>
    </source>
</evidence>
<dbReference type="Gene3D" id="3.10.100.10">
    <property type="entry name" value="Mannose-Binding Protein A, subunit A"/>
    <property type="match status" value="1"/>
</dbReference>
<dbReference type="Pfam" id="PF20519">
    <property type="entry name" value="Polycystin_dom"/>
    <property type="match status" value="1"/>
</dbReference>
<evidence type="ECO:0000256" key="12">
    <source>
        <dbReference type="SAM" id="Phobius"/>
    </source>
</evidence>
<dbReference type="InterPro" id="IPR014010">
    <property type="entry name" value="REJ_dom"/>
</dbReference>
<feature type="region of interest" description="Disordered" evidence="11">
    <location>
        <begin position="1796"/>
        <end position="1866"/>
    </location>
</feature>
<proteinExistence type="inferred from homology"/>
<dbReference type="InterPro" id="IPR013122">
    <property type="entry name" value="PKD1_2_channel"/>
</dbReference>
<dbReference type="Pfam" id="PF01825">
    <property type="entry name" value="GPS"/>
    <property type="match status" value="1"/>
</dbReference>
<dbReference type="SUPFAM" id="SSF49723">
    <property type="entry name" value="Lipase/lipooxygenase domain (PLAT/LH2 domain)"/>
    <property type="match status" value="1"/>
</dbReference>
<evidence type="ECO:0008006" key="21">
    <source>
        <dbReference type="Google" id="ProtNLM"/>
    </source>
</evidence>
<dbReference type="GO" id="GO:0016020">
    <property type="term" value="C:membrane"/>
    <property type="evidence" value="ECO:0000318"/>
    <property type="project" value="GO_Central"/>
</dbReference>
<dbReference type="InterPro" id="IPR043159">
    <property type="entry name" value="Lectin_gal-bd_sf"/>
</dbReference>
<dbReference type="FunFam" id="2.60.60.20:FF:000016">
    <property type="entry name" value="Polycystin family receptor for egg jelly"/>
    <property type="match status" value="1"/>
</dbReference>
<dbReference type="Gene3D" id="2.60.220.50">
    <property type="match status" value="1"/>
</dbReference>
<feature type="transmembrane region" description="Helical" evidence="12">
    <location>
        <begin position="2515"/>
        <end position="2535"/>
    </location>
</feature>
<sequence>MEFAAAMRNVVFISFLLNAVFKAAVIAGTETEIICEGQNGVIDCGVDIISISSSVYGRTDTNTCAEDDSNTNCVLDVAPELAYCNGQAQCSIEALNLSFGDPCQGVLKYLNVTYICKDSVCEADWVHNNGSCYLFHEERTTWESAREFCLGLGADLVSIHSAEENAFVNDGISGNAWIGITDQESEGVFSTFTDGTPIDFQNFPGTASSHQGEAYDCAFINLTHGQWSWRDCENRYLAVCKHVSAITSTIHPITTLHTTPSVTTTPAIQEIVPTPFNGTQLQATTQPSTTINNDEVPSCDATSATNIGSSYLCIELFLLPDYVSSIDNIFRVNDTVIAMASVLGSFQPLSSEIVWSITNHLSGDPVQYTVYSEDAVLVLFTTTSIFTIEATAVGTDSQDLAATASAAVLPAIQILCPTHVYASREVWCALLTDSVVTHSNYTFCFDSSEDSCSIANPRSWSLDDVPYELMDRVSVMDGFLASFLNHTYSGVGSYMVTAEIFQTLATAVEVNVTVDHECISSLRMVKGHGNTTHPAVFLRASEIAISAHIELDEKCIGPMTSDFKWWIFASTVDDVVIAFEKTTHTPQVTIPSGTLPYGIYSLNLKADTHLRTSDEVIGEVKIITWLEIQPSPLVAFIKGGASRSHGVSSNLTVDGANSYDPDVNLRSSSDLTFLWYCVIVDPDIMYSSLDAALQNTDDACFEGEEIMMNSSSSKVEIITSELQANVIMNLWLIVSKDGRTSDSTQQRIQLTLGLLPEIEISCISNCNIYFFTAERLVLHASCGNCDSENEDVVFRWSLESGHTSVIGDLSSQTSTGLDQPYLVVKPHTFDSISATGSIIIRVTGYHSNSSSDGYAEFSVKFNAPPTSGSCFVTPIDGYALQTDFTVTCQGFTDVDDPLTYEMVIYSSVDAVDGDFVGLGEGFQLYEGSESSHDGLYLPVGDGAHDYTILLQVNVIDCFMASTSVFLSAKVHPPTIDTGGENGTQELLNMTSSVEFNVNTLLAVGDTGQAAQLISALGSILNSIGDGEDDAEDNDEWRDTRSEIRSSLVDSVAAIPVESMSSLRQSSAALAVVTHNKREISTDVQVKAANALSEMTSFLKAESGSYTQSQGTIESAGTILVEGLSNIFSAAKETESLPSANNTSQDEEESKAQSNKELTEAAVSAINDIQDAIVAGKIPSEEATIITSPTLSIAVGSISRDMLSETTFRGSDNDDGDAGLGSFTMPSRDGVLDDTLNSANGTVISMQMSTLRWNPFSRRAGGESLNPSIVGIQLKADQNTLQVRNLSDYISVYLPVEEPLSKDPLSFHITKDFSASLLVNHSSIPEDGALHLIVRAENEPTVTLSICTANISINETSCVGNAMVVRSSNEDLMNTAANFTWSVSAADLRAADGMMISLYDGKDQPVYEHDNITLSIFMHTPQCTFWNEDVQAWGSAGCMGGPLSSPTRTHCLCNHLTFFGSSLFVPPNKINIFKDAKLFLTFVDNPIVVSFVACVLAGFVLVAVWARRKDKRDARRAAVTVLEDNDPYHQYLYNVTVVTGIRRGSGTTATVTLTLTGKEGQSDPHVLHDSFSPILDRGSTDSFLLTTAKGLGDIQALRLWHNNAGSSPNWYVSHCIVHDLESDERYYFICNSWMMVEFGGVGLDNTFHIASSKDLHKFGHLFTAQTVRDLRDGHLWLSVLMRPKHSNFTCLQRVWCCLSLLMCCMMTSIMFYGIPNDPADQVMDFGTFRITIKEIIIGIQSSLIAFPVNLLIVQIFRHIRPSLKVRTAAHRENDMVKSKPDIAHSLSSIDLARKEDVESDSADHNVTSTSMSKSFQNEERETLPGHLQSPEKSSHHWVGGGDSSSTSSKDDNPGNSSASSSTTTLPSRISFNSSMFRQEMDDFVLRSVSAVMKEWGGDKRSKRVEIFGHGGLDKVDRPQSEAKEDTTSRSIQEDPKQLKEEIDLAECSRDSPDDLKPPQIRGVTHNYYLYSRLLDMVKGLSLADRFYDPEEHKKALSEAQTIVMTAMKIDTPPTSPDESLLSEDVSLEKIKLKQRIRGLPHACVYIAWLLVFSTVLASSYITMLYGLKYGKQSSIDWLISLFIATFQSIFITQPIKILFLAVFVSLIFKQIEPEEDFSDDIEELQVANAQETQRALQKRRNTMAHYQPPAASAIHSHLRNKQLKTRMYSLLWQIAGFLCFFYLLITITYTQRDRQAYWMTRGTKGLFFYHKNKDYHLMNDFRSFLKWADSTLLPGLLSENRWGAEKQSTLIGGGLRLRQVRVKPSSCETHPLFVDLINDCRALFTPESEDRELYNASWSQPIVNMSALLNSSQTVEEWSLSNYSPWHFYPDKAVGMWGHATSLPSSGYIWVLGSMYEEAKDSLAEMVDARWLDARTRALFVEWTSYNANTNLFCVVTFLMETPASGGLLKLPEVQAVRLHRYAANYKLFVILCEILFVVALFFVMYREYVRYKPIGIRKYLSDKWNLLEIAIIVNCIVSAGLYIYRYVITKQLFKQMRDESVRFVGFRTAATSDNALGYSLAVIIILSCVKFLYLLRLNPRMYLLTSVISDCYHEVIAFTFLIFILILSFAFPMTIMFGSNLPDYRDITKTALNLFITLPDNFVYEDLKSVQRELGPLILLLFQFLSCYLFLDLLIAALNESMVTIRRHPPPPSENRMLGLLLLSKIFSLLGIPDRFHISLD</sequence>
<feature type="signal peptide" evidence="13">
    <location>
        <begin position="1"/>
        <end position="31"/>
    </location>
</feature>
<dbReference type="SMART" id="SM00303">
    <property type="entry name" value="GPS"/>
    <property type="match status" value="1"/>
</dbReference>
<dbReference type="PROSITE" id="PS50041">
    <property type="entry name" value="C_TYPE_LECTIN_2"/>
    <property type="match status" value="1"/>
</dbReference>
<feature type="transmembrane region" description="Helical" evidence="12">
    <location>
        <begin position="2466"/>
        <end position="2487"/>
    </location>
</feature>
<dbReference type="Pfam" id="PF00059">
    <property type="entry name" value="Lectin_C"/>
    <property type="match status" value="1"/>
</dbReference>
<evidence type="ECO:0000256" key="10">
    <source>
        <dbReference type="PROSITE-ProRule" id="PRU00152"/>
    </source>
</evidence>
<dbReference type="RefSeq" id="XP_030855721.1">
    <property type="nucleotide sequence ID" value="XM_030999861.1"/>
</dbReference>
<dbReference type="CDD" id="cd22841">
    <property type="entry name" value="Gal_Rha_Lectin_REJ3"/>
    <property type="match status" value="1"/>
</dbReference>
<dbReference type="InterPro" id="IPR002859">
    <property type="entry name" value="PKD/REJ-like"/>
</dbReference>
<comment type="caution">
    <text evidence="10">Lacks conserved residue(s) required for the propagation of feature annotation.</text>
</comment>
<dbReference type="OrthoDB" id="10264154at2759"/>
<evidence type="ECO:0000256" key="5">
    <source>
        <dbReference type="ARBA" id="ARBA00022989"/>
    </source>
</evidence>
<keyword evidence="3 12" id="KW-0812">Transmembrane</keyword>